<dbReference type="PANTHER" id="PTHR31018">
    <property type="entry name" value="SPORULATION-SPECIFIC PROTEIN-RELATED"/>
    <property type="match status" value="1"/>
</dbReference>
<feature type="chain" id="PRO_5042617843" evidence="4">
    <location>
        <begin position="20"/>
        <end position="388"/>
    </location>
</feature>
<sequence>MHTVGLFSAVLAVAGLASAQSTCSDDITVTQPTPIIKCDVVDANINVDPTVGGTLSIEGPKKITKDLIINNATQLISITSSSITEIGGTLRLQGLELLNSFNMLSLKSVNKLELTKLNQLSGLTLGTSGVTKATSISILDTFISDLSNLNVAKADNITIANNRRLNSFSSKIEEVKYTMSVVDNAGSMQVKLANLESAGVLDFRSIQSFDAPILESAGRVSFQDSPDLQSVSANNLSSVKNSLTLANNKKLTNISFTALKTIGGDLTVNNTGIMKINKFPELKSIGSVLLAGIFNTVEIPKLDDIQGSVTVTSTTDISEFCGFFKDLKTKGLIRGIEKCTSNNAKAVSGGEGGTSGGKNSTGDSGAMSLGVNSAMLGFAAVAGFAQLF</sequence>
<dbReference type="GO" id="GO:0009986">
    <property type="term" value="C:cell surface"/>
    <property type="evidence" value="ECO:0007669"/>
    <property type="project" value="TreeGrafter"/>
</dbReference>
<evidence type="ECO:0000313" key="5">
    <source>
        <dbReference type="EMBL" id="KAK2594421.1"/>
    </source>
</evidence>
<keyword evidence="2 4" id="KW-0732">Signal</keyword>
<dbReference type="GO" id="GO:0005886">
    <property type="term" value="C:plasma membrane"/>
    <property type="evidence" value="ECO:0007669"/>
    <property type="project" value="TreeGrafter"/>
</dbReference>
<evidence type="ECO:0000313" key="6">
    <source>
        <dbReference type="Proteomes" id="UP001251528"/>
    </source>
</evidence>
<dbReference type="GO" id="GO:0031505">
    <property type="term" value="P:fungal-type cell wall organization"/>
    <property type="evidence" value="ECO:0007669"/>
    <property type="project" value="TreeGrafter"/>
</dbReference>
<gene>
    <name evidence="5" type="primary">ecm33</name>
    <name evidence="5" type="ORF">QQS21_007875</name>
</gene>
<dbReference type="AlphaFoldDB" id="A0AAJ0CJW8"/>
<dbReference type="PANTHER" id="PTHR31018:SF3">
    <property type="entry name" value="RECEPTOR PROTEIN-TYROSINE KINASE"/>
    <property type="match status" value="1"/>
</dbReference>
<comment type="caution">
    <text evidence="5">The sequence shown here is derived from an EMBL/GenBank/DDBJ whole genome shotgun (WGS) entry which is preliminary data.</text>
</comment>
<dbReference type="Proteomes" id="UP001251528">
    <property type="component" value="Unassembled WGS sequence"/>
</dbReference>
<evidence type="ECO:0000256" key="1">
    <source>
        <dbReference type="ARBA" id="ARBA00004196"/>
    </source>
</evidence>
<dbReference type="GO" id="GO:0009277">
    <property type="term" value="C:fungal-type cell wall"/>
    <property type="evidence" value="ECO:0007669"/>
    <property type="project" value="TreeGrafter"/>
</dbReference>
<evidence type="ECO:0000256" key="2">
    <source>
        <dbReference type="ARBA" id="ARBA00022729"/>
    </source>
</evidence>
<reference evidence="5" key="1">
    <citation type="submission" date="2023-06" db="EMBL/GenBank/DDBJ databases">
        <title>Conoideocrella luteorostrata (Hypocreales: Clavicipitaceae), a potential biocontrol fungus for elongate hemlock scale in United States Christmas tree production areas.</title>
        <authorList>
            <person name="Barrett H."/>
            <person name="Lovett B."/>
            <person name="Macias A.M."/>
            <person name="Stajich J.E."/>
            <person name="Kasson M.T."/>
        </authorList>
    </citation>
    <scope>NUCLEOTIDE SEQUENCE</scope>
    <source>
        <strain evidence="5">ARSEF 14590</strain>
    </source>
</reference>
<keyword evidence="6" id="KW-1185">Reference proteome</keyword>
<keyword evidence="3" id="KW-0325">Glycoprotein</keyword>
<comment type="subcellular location">
    <subcellularLocation>
        <location evidence="1">Cell envelope</location>
    </subcellularLocation>
</comment>
<organism evidence="5 6">
    <name type="scientific">Conoideocrella luteorostrata</name>
    <dbReference type="NCBI Taxonomy" id="1105319"/>
    <lineage>
        <taxon>Eukaryota</taxon>
        <taxon>Fungi</taxon>
        <taxon>Dikarya</taxon>
        <taxon>Ascomycota</taxon>
        <taxon>Pezizomycotina</taxon>
        <taxon>Sordariomycetes</taxon>
        <taxon>Hypocreomycetidae</taxon>
        <taxon>Hypocreales</taxon>
        <taxon>Clavicipitaceae</taxon>
        <taxon>Conoideocrella</taxon>
    </lineage>
</organism>
<feature type="signal peptide" evidence="4">
    <location>
        <begin position="1"/>
        <end position="19"/>
    </location>
</feature>
<dbReference type="InterPro" id="IPR051648">
    <property type="entry name" value="CWI-Assembly_Regulator"/>
</dbReference>
<evidence type="ECO:0000256" key="4">
    <source>
        <dbReference type="SAM" id="SignalP"/>
    </source>
</evidence>
<name>A0AAJ0CJW8_9HYPO</name>
<proteinExistence type="predicted"/>
<dbReference type="EMBL" id="JASWJB010000169">
    <property type="protein sequence ID" value="KAK2594421.1"/>
    <property type="molecule type" value="Genomic_DNA"/>
</dbReference>
<evidence type="ECO:0000256" key="3">
    <source>
        <dbReference type="ARBA" id="ARBA00023180"/>
    </source>
</evidence>
<protein>
    <submittedName>
        <fullName evidence="5">Cell wall protein Ecm33</fullName>
    </submittedName>
</protein>
<accession>A0AAJ0CJW8</accession>
<dbReference type="SUPFAM" id="SSF52058">
    <property type="entry name" value="L domain-like"/>
    <property type="match status" value="1"/>
</dbReference>